<sequence length="402" mass="47334">MDSIPQPYMPQIHFQPQLPQPFIPGNTMHIQNANQNDLQQQLINLQQQFEQFKSASNAELNQLRTIQQQKDSIISNQQFELSTYLQQSKENILLINNLNNQLEIKSKELNLSAFQKTIDEKNELILNLQLQLENANKRINGEQTSGAEIYQINAESENQDLKTDIQETLSGFAAEQEIEINKQNENKSEIDENPIELNQTMKQMETKQMNQSQSDIQFVKQLKETDQFDKSSNHQIEPKQFDIHQMNPVLQQNEHEPKQNEIQTQIIQINEEIKELQKSLKIEKQFQKTNETKTEINFLKMQKLELDHILNEQNQLKEEQFKQIFNSLKEEQQGIYTLKQNEMVNQIKLKEKYNDSNETQIELKTMKMLGNNERIIKALKQMKQIQGRGIFAELLRELKDNV</sequence>
<keyword evidence="1" id="KW-0175">Coiled coil</keyword>
<dbReference type="AlphaFoldDB" id="A0AA86TW76"/>
<accession>A0AA86TW76</accession>
<proteinExistence type="predicted"/>
<dbReference type="EMBL" id="CAXDID020000159">
    <property type="protein sequence ID" value="CAL6044183.1"/>
    <property type="molecule type" value="Genomic_DNA"/>
</dbReference>
<protein>
    <submittedName>
        <fullName evidence="3">Hypothetical_protein</fullName>
    </submittedName>
</protein>
<reference evidence="3 4" key="2">
    <citation type="submission" date="2024-07" db="EMBL/GenBank/DDBJ databases">
        <authorList>
            <person name="Akdeniz Z."/>
        </authorList>
    </citation>
    <scope>NUCLEOTIDE SEQUENCE [LARGE SCALE GENOMIC DNA]</scope>
</reference>
<organism evidence="2">
    <name type="scientific">Hexamita inflata</name>
    <dbReference type="NCBI Taxonomy" id="28002"/>
    <lineage>
        <taxon>Eukaryota</taxon>
        <taxon>Metamonada</taxon>
        <taxon>Diplomonadida</taxon>
        <taxon>Hexamitidae</taxon>
        <taxon>Hexamitinae</taxon>
        <taxon>Hexamita</taxon>
    </lineage>
</organism>
<feature type="coiled-coil region" evidence="1">
    <location>
        <begin position="259"/>
        <end position="319"/>
    </location>
</feature>
<feature type="coiled-coil region" evidence="1">
    <location>
        <begin position="28"/>
        <end position="55"/>
    </location>
</feature>
<evidence type="ECO:0000256" key="1">
    <source>
        <dbReference type="SAM" id="Coils"/>
    </source>
</evidence>
<feature type="coiled-coil region" evidence="1">
    <location>
        <begin position="85"/>
        <end position="145"/>
    </location>
</feature>
<evidence type="ECO:0000313" key="3">
    <source>
        <dbReference type="EMBL" id="CAL6044183.1"/>
    </source>
</evidence>
<comment type="caution">
    <text evidence="2">The sequence shown here is derived from an EMBL/GenBank/DDBJ whole genome shotgun (WGS) entry which is preliminary data.</text>
</comment>
<dbReference type="Proteomes" id="UP001642409">
    <property type="component" value="Unassembled WGS sequence"/>
</dbReference>
<keyword evidence="4" id="KW-1185">Reference proteome</keyword>
<gene>
    <name evidence="2" type="ORF">HINF_LOCUS11493</name>
    <name evidence="3" type="ORF">HINF_LOCUS40437</name>
</gene>
<reference evidence="2" key="1">
    <citation type="submission" date="2023-06" db="EMBL/GenBank/DDBJ databases">
        <authorList>
            <person name="Kurt Z."/>
        </authorList>
    </citation>
    <scope>NUCLEOTIDE SEQUENCE</scope>
</reference>
<dbReference type="EMBL" id="CATOUU010000295">
    <property type="protein sequence ID" value="CAI9923848.1"/>
    <property type="molecule type" value="Genomic_DNA"/>
</dbReference>
<evidence type="ECO:0000313" key="2">
    <source>
        <dbReference type="EMBL" id="CAI9923848.1"/>
    </source>
</evidence>
<evidence type="ECO:0000313" key="4">
    <source>
        <dbReference type="Proteomes" id="UP001642409"/>
    </source>
</evidence>
<name>A0AA86TW76_9EUKA</name>